<dbReference type="InterPro" id="IPR000182">
    <property type="entry name" value="GNAT_dom"/>
</dbReference>
<evidence type="ECO:0000259" key="2">
    <source>
        <dbReference type="PROSITE" id="PS51186"/>
    </source>
</evidence>
<feature type="region of interest" description="Disordered" evidence="1">
    <location>
        <begin position="636"/>
        <end position="675"/>
    </location>
</feature>
<dbReference type="InterPro" id="IPR000241">
    <property type="entry name" value="RlmKL-like_Mtase"/>
</dbReference>
<dbReference type="PANTHER" id="PTHR14911">
    <property type="entry name" value="THUMP DOMAIN-CONTAINING"/>
    <property type="match status" value="1"/>
</dbReference>
<evidence type="ECO:0000313" key="3">
    <source>
        <dbReference type="EMBL" id="CAE8589794.1"/>
    </source>
</evidence>
<dbReference type="CDD" id="cd04301">
    <property type="entry name" value="NAT_SF"/>
    <property type="match status" value="1"/>
</dbReference>
<dbReference type="InterPro" id="IPR029063">
    <property type="entry name" value="SAM-dependent_MTases_sf"/>
</dbReference>
<dbReference type="EMBL" id="CAJNNV010003885">
    <property type="protein sequence ID" value="CAE8589794.1"/>
    <property type="molecule type" value="Genomic_DNA"/>
</dbReference>
<accession>A0A813DU08</accession>
<dbReference type="Pfam" id="PF01170">
    <property type="entry name" value="UPF0020"/>
    <property type="match status" value="1"/>
</dbReference>
<protein>
    <recommendedName>
        <fullName evidence="2">N-acetyltransferase domain-containing protein</fullName>
    </recommendedName>
</protein>
<dbReference type="GO" id="GO:0016423">
    <property type="term" value="F:tRNA (guanine) methyltransferase activity"/>
    <property type="evidence" value="ECO:0007669"/>
    <property type="project" value="TreeGrafter"/>
</dbReference>
<dbReference type="Gene3D" id="3.30.2130.30">
    <property type="match status" value="1"/>
</dbReference>
<reference evidence="3" key="1">
    <citation type="submission" date="2021-02" db="EMBL/GenBank/DDBJ databases">
        <authorList>
            <person name="Dougan E. K."/>
            <person name="Rhodes N."/>
            <person name="Thang M."/>
            <person name="Chan C."/>
        </authorList>
    </citation>
    <scope>NUCLEOTIDE SEQUENCE</scope>
</reference>
<dbReference type="Gene3D" id="3.40.50.150">
    <property type="entry name" value="Vaccinia Virus protein VP39"/>
    <property type="match status" value="1"/>
</dbReference>
<evidence type="ECO:0000256" key="1">
    <source>
        <dbReference type="SAM" id="MobiDB-lite"/>
    </source>
</evidence>
<proteinExistence type="predicted"/>
<feature type="compositionally biased region" description="Basic and acidic residues" evidence="1">
    <location>
        <begin position="1122"/>
        <end position="1132"/>
    </location>
</feature>
<comment type="caution">
    <text evidence="3">The sequence shown here is derived from an EMBL/GenBank/DDBJ whole genome shotgun (WGS) entry which is preliminary data.</text>
</comment>
<dbReference type="SUPFAM" id="SSF55729">
    <property type="entry name" value="Acyl-CoA N-acyltransferases (Nat)"/>
    <property type="match status" value="1"/>
</dbReference>
<keyword evidence="4" id="KW-1185">Reference proteome</keyword>
<dbReference type="InterPro" id="IPR027417">
    <property type="entry name" value="P-loop_NTPase"/>
</dbReference>
<dbReference type="Gene3D" id="3.40.50.300">
    <property type="entry name" value="P-loop containing nucleotide triphosphate hydrolases"/>
    <property type="match status" value="1"/>
</dbReference>
<dbReference type="GO" id="GO:0016747">
    <property type="term" value="F:acyltransferase activity, transferring groups other than amino-acyl groups"/>
    <property type="evidence" value="ECO:0007669"/>
    <property type="project" value="InterPro"/>
</dbReference>
<dbReference type="InterPro" id="IPR016181">
    <property type="entry name" value="Acyl_CoA_acyltransferase"/>
</dbReference>
<gene>
    <name evidence="3" type="ORF">PGLA1383_LOCUS8524</name>
</gene>
<dbReference type="Proteomes" id="UP000654075">
    <property type="component" value="Unassembled WGS sequence"/>
</dbReference>
<dbReference type="Pfam" id="PF00583">
    <property type="entry name" value="Acetyltransf_1"/>
    <property type="match status" value="1"/>
</dbReference>
<feature type="region of interest" description="Disordered" evidence="1">
    <location>
        <begin position="1108"/>
        <end position="1186"/>
    </location>
</feature>
<dbReference type="PROSITE" id="PS51186">
    <property type="entry name" value="GNAT"/>
    <property type="match status" value="1"/>
</dbReference>
<dbReference type="SUPFAM" id="SSF143437">
    <property type="entry name" value="THUMP domain-like"/>
    <property type="match status" value="1"/>
</dbReference>
<feature type="compositionally biased region" description="Basic and acidic residues" evidence="1">
    <location>
        <begin position="1169"/>
        <end position="1179"/>
    </location>
</feature>
<dbReference type="Gene3D" id="3.40.630.30">
    <property type="match status" value="1"/>
</dbReference>
<name>A0A813DU08_POLGL</name>
<dbReference type="GO" id="GO:0030488">
    <property type="term" value="P:tRNA methylation"/>
    <property type="evidence" value="ECO:0007669"/>
    <property type="project" value="TreeGrafter"/>
</dbReference>
<feature type="compositionally biased region" description="Basic and acidic residues" evidence="1">
    <location>
        <begin position="1149"/>
        <end position="1158"/>
    </location>
</feature>
<dbReference type="PANTHER" id="PTHR14911:SF13">
    <property type="entry name" value="TRNA (GUANINE(6)-N2)-METHYLTRANSFERASE THUMP3"/>
    <property type="match status" value="1"/>
</dbReference>
<feature type="domain" description="N-acetyltransferase" evidence="2">
    <location>
        <begin position="454"/>
        <end position="596"/>
    </location>
</feature>
<evidence type="ECO:0000313" key="4">
    <source>
        <dbReference type="Proteomes" id="UP000654075"/>
    </source>
</evidence>
<dbReference type="AlphaFoldDB" id="A0A813DU08"/>
<organism evidence="3 4">
    <name type="scientific">Polarella glacialis</name>
    <name type="common">Dinoflagellate</name>
    <dbReference type="NCBI Taxonomy" id="89957"/>
    <lineage>
        <taxon>Eukaryota</taxon>
        <taxon>Sar</taxon>
        <taxon>Alveolata</taxon>
        <taxon>Dinophyceae</taxon>
        <taxon>Suessiales</taxon>
        <taxon>Suessiaceae</taxon>
        <taxon>Polarella</taxon>
    </lineage>
</organism>
<dbReference type="SUPFAM" id="SSF52540">
    <property type="entry name" value="P-loop containing nucleoside triphosphate hydrolases"/>
    <property type="match status" value="1"/>
</dbReference>
<dbReference type="OrthoDB" id="47730at2759"/>
<sequence>MAPPPVVAVPAEIPEDFVLGLVVAPTGGGKTLALAALRAQRGLGGSSISGADLEFCPRTAVLAHPGFASPEEAVGRLSAAGLGAVPTWCRPFWALSHGEQHRVTCALSLADGALLDDFGVFTASSQARGSAAALARFVRSRGLRRVVIAVAEEELADWLSPDWIWWPGLQDGEPRVLIRAEAGKAAQLRPEVTFRMVEGLPKLAALVEDSCLSSASKSVVCDRTSVRCEVSPHPSMDLVRSRFDYSAAQVQVLQLPAVPARLLRADAVFAVGLLLGPSGTGKTTGLRAFQETLRSSCEATVPERSPTASREDQSNRAKLLQWLGLREGLAERPVETLSSGERHICTVAEALLQAAAGTAVVDELGSTLDSKARARLCRGLRRALSGEDRIPGLASRLVAATLHGDVAKWLLADWVLDTASGLLWERSDEGVSKSMDNNFDVDDPVTDEVVGVSCGFRHPTVPLEVQALSSVDRSRAWRRFERHHYLSSELSPASECFQVSWGSEPVAFAAVLPREGRNGSSDVREHRLVVLPDFQGLGIGMGLSEFLAEHALSTGFFGCKPPQQYFSSTAHAHLGAARARSSRWGPTPFDGSRAARPGDRRVLFKHVYLGKGGTLASQEPHQAESSLGDLSAPKLPTALEEQQPPRSSQRDRRRRAAGGDAVAGPTVQVGDEASASSPAELEVQVLLLSSSRPWFWATSSPGLEDVVAEEVLRKLPGAEVQVAKGSGRVAFQHPTLQKPKDGEDQELQKSLAALLSPERLYVQVASAVGLKPGKPGLLALQGLATTQPGLAEALAFAAEVCIGHNAASAAQEPITFRVTCRRSGSRVLGSDEAAAALAAGVSECLGWEPNLQSYNLEILLWMQGERLLLGTSLGGQWQRGSAGQSAILAEGRKSVLSELRPSLAYSMLARCLGEEPGRAEILVDPMCGSNVTAEVATGSEFAASLFCVSGDLVDSAIAAAQWNLSQLAPNRRARIDLVRWDSRRLPLRQFCADRILVQPPSGRFFGAGAQALDRLYRATLAECRRVLRPRGREQRGGAASKLVLLAADRSPALAASADMVAGAEQGCEVASGKDLGLAWVRLGETRLAYEGGDTTLLLLGTRVRPLKNNEQPNRRAVVAARHKSEGGHKNDNDNNNNNHSLSEVEKDEGDSPGREKSRSPTMPLAQRRQQPDLTKESHLPEGQSAG</sequence>
<dbReference type="GO" id="GO:0043527">
    <property type="term" value="C:tRNA methyltransferase complex"/>
    <property type="evidence" value="ECO:0007669"/>
    <property type="project" value="UniProtKB-ARBA"/>
</dbReference>
<dbReference type="SUPFAM" id="SSF53335">
    <property type="entry name" value="S-adenosyl-L-methionine-dependent methyltransferases"/>
    <property type="match status" value="1"/>
</dbReference>